<sequence length="131" mass="14381">MPKRTEIHHITVHLYHSSVLLSVPESTSVAAIRAQLVPAIAPLAPHIPIAPPATADDLQLWEDREAVEGAEGDQGIRLVDSTDKTTVLKMGWPRWKRLFVSIRGPDGTFSQPEYTIPDPTDGDDDEVPAEL</sequence>
<accession>A0A427Y568</accession>
<reference evidence="2 3" key="1">
    <citation type="submission" date="2018-11" db="EMBL/GenBank/DDBJ databases">
        <title>Genome sequence of Apiotrichum porosum DSM 27194.</title>
        <authorList>
            <person name="Aliyu H."/>
            <person name="Gorte O."/>
            <person name="Ochsenreither K."/>
        </authorList>
    </citation>
    <scope>NUCLEOTIDE SEQUENCE [LARGE SCALE GENOMIC DNA]</scope>
    <source>
        <strain evidence="2 3">DSM 27194</strain>
    </source>
</reference>
<name>A0A427Y568_9TREE</name>
<dbReference type="AlphaFoldDB" id="A0A427Y568"/>
<proteinExistence type="predicted"/>
<organism evidence="2 3">
    <name type="scientific">Apiotrichum porosum</name>
    <dbReference type="NCBI Taxonomy" id="105984"/>
    <lineage>
        <taxon>Eukaryota</taxon>
        <taxon>Fungi</taxon>
        <taxon>Dikarya</taxon>
        <taxon>Basidiomycota</taxon>
        <taxon>Agaricomycotina</taxon>
        <taxon>Tremellomycetes</taxon>
        <taxon>Trichosporonales</taxon>
        <taxon>Trichosporonaceae</taxon>
        <taxon>Apiotrichum</taxon>
    </lineage>
</organism>
<comment type="caution">
    <text evidence="2">The sequence shown here is derived from an EMBL/GenBank/DDBJ whole genome shotgun (WGS) entry which is preliminary data.</text>
</comment>
<dbReference type="Proteomes" id="UP000279236">
    <property type="component" value="Unassembled WGS sequence"/>
</dbReference>
<feature type="compositionally biased region" description="Acidic residues" evidence="1">
    <location>
        <begin position="120"/>
        <end position="131"/>
    </location>
</feature>
<evidence type="ECO:0000256" key="1">
    <source>
        <dbReference type="SAM" id="MobiDB-lite"/>
    </source>
</evidence>
<dbReference type="GeneID" id="39589011"/>
<evidence type="ECO:0000313" key="2">
    <source>
        <dbReference type="EMBL" id="RSH86231.1"/>
    </source>
</evidence>
<protein>
    <submittedName>
        <fullName evidence="2">Uncharacterized protein</fullName>
    </submittedName>
</protein>
<feature type="region of interest" description="Disordered" evidence="1">
    <location>
        <begin position="104"/>
        <end position="131"/>
    </location>
</feature>
<evidence type="ECO:0000313" key="3">
    <source>
        <dbReference type="Proteomes" id="UP000279236"/>
    </source>
</evidence>
<dbReference type="OrthoDB" id="2574887at2759"/>
<dbReference type="EMBL" id="RSCE01000002">
    <property type="protein sequence ID" value="RSH86231.1"/>
    <property type="molecule type" value="Genomic_DNA"/>
</dbReference>
<dbReference type="RefSeq" id="XP_028479016.1">
    <property type="nucleotide sequence ID" value="XM_028620044.1"/>
</dbReference>
<keyword evidence="3" id="KW-1185">Reference proteome</keyword>
<gene>
    <name evidence="2" type="ORF">EHS24_004468</name>
</gene>